<proteinExistence type="predicted"/>
<keyword evidence="1" id="KW-0472">Membrane</keyword>
<feature type="transmembrane region" description="Helical" evidence="1">
    <location>
        <begin position="70"/>
        <end position="93"/>
    </location>
</feature>
<keyword evidence="1" id="KW-1133">Transmembrane helix</keyword>
<feature type="transmembrane region" description="Helical" evidence="1">
    <location>
        <begin position="38"/>
        <end position="58"/>
    </location>
</feature>
<dbReference type="InterPro" id="IPR016768">
    <property type="entry name" value="UCP019883"/>
</dbReference>
<protein>
    <submittedName>
        <fullName evidence="2">DUF2818 family protein</fullName>
    </submittedName>
</protein>
<sequence>MSISGWFILALALSLANFPFVTNRFFGIIPLRQGKGFLVYMVELVLVYLILAVTAYALESRMGTVFVQGWQFYAITVSLIAVFSFPGFVCRFLL</sequence>
<keyword evidence="3" id="KW-1185">Reference proteome</keyword>
<evidence type="ECO:0000256" key="1">
    <source>
        <dbReference type="SAM" id="Phobius"/>
    </source>
</evidence>
<evidence type="ECO:0000313" key="2">
    <source>
        <dbReference type="EMBL" id="QYD67160.1"/>
    </source>
</evidence>
<name>A0ABX8UIS2_9BURK</name>
<gene>
    <name evidence="2" type="ORF">KZJ38_12215</name>
</gene>
<organism evidence="2 3">
    <name type="scientific">Paraburkholderia edwinii</name>
    <dbReference type="NCBI Taxonomy" id="2861782"/>
    <lineage>
        <taxon>Bacteria</taxon>
        <taxon>Pseudomonadati</taxon>
        <taxon>Pseudomonadota</taxon>
        <taxon>Betaproteobacteria</taxon>
        <taxon>Burkholderiales</taxon>
        <taxon>Burkholderiaceae</taxon>
        <taxon>Paraburkholderia</taxon>
    </lineage>
</organism>
<dbReference type="PIRSF" id="PIRSF019883">
    <property type="entry name" value="UCP019883"/>
    <property type="match status" value="1"/>
</dbReference>
<evidence type="ECO:0000313" key="3">
    <source>
        <dbReference type="Proteomes" id="UP000826462"/>
    </source>
</evidence>
<dbReference type="Pfam" id="PF10993">
    <property type="entry name" value="DUF2818"/>
    <property type="match status" value="1"/>
</dbReference>
<reference evidence="2 3" key="1">
    <citation type="submission" date="2021-07" db="EMBL/GenBank/DDBJ databases">
        <title>Paraburkholderia edwinii protects Aspergillus sp. from phenazines by acting as a toxin sponge.</title>
        <authorList>
            <person name="Dahlstrom K.M."/>
            <person name="Newman D.K."/>
        </authorList>
    </citation>
    <scope>NUCLEOTIDE SEQUENCE [LARGE SCALE GENOMIC DNA]</scope>
    <source>
        <strain evidence="2 3">Pe01</strain>
    </source>
</reference>
<dbReference type="Proteomes" id="UP000826462">
    <property type="component" value="Chromosome 1"/>
</dbReference>
<keyword evidence="1" id="KW-0812">Transmembrane</keyword>
<accession>A0ABX8UIS2</accession>
<dbReference type="EMBL" id="CP080095">
    <property type="protein sequence ID" value="QYD67160.1"/>
    <property type="molecule type" value="Genomic_DNA"/>
</dbReference>
<feature type="transmembrane region" description="Helical" evidence="1">
    <location>
        <begin position="6"/>
        <end position="26"/>
    </location>
</feature>
<dbReference type="RefSeq" id="WP_219796154.1">
    <property type="nucleotide sequence ID" value="NZ_CP080095.1"/>
</dbReference>